<reference evidence="1" key="1">
    <citation type="submission" date="2022-06" db="EMBL/GenBank/DDBJ databases">
        <title>Draft genome sequences of Pectobacterium carotovorum subsp. carotovorum str. NBRC12380.</title>
        <authorList>
            <person name="Wakabayashi Y."/>
            <person name="Kojima K."/>
        </authorList>
    </citation>
    <scope>NUCLEOTIDE SEQUENCE</scope>
    <source>
        <strain evidence="1">NBRC 12380</strain>
    </source>
</reference>
<evidence type="ECO:0008006" key="5">
    <source>
        <dbReference type="Google" id="ProtNLM"/>
    </source>
</evidence>
<accession>A0AAI9L4P7</accession>
<gene>
    <name evidence="2" type="ORF">Pcaca03_35860</name>
    <name evidence="1" type="ORF">SOASR016_34510</name>
</gene>
<dbReference type="RefSeq" id="WP_010306986.1">
    <property type="nucleotide sequence ID" value="NZ_BRLF01000009.1"/>
</dbReference>
<comment type="caution">
    <text evidence="2">The sequence shown here is derived from an EMBL/GenBank/DDBJ whole genome shotgun (WGS) entry which is preliminary data.</text>
</comment>
<organism evidence="2 4">
    <name type="scientific">Pectobacterium carotovorum subsp. carotovorum</name>
    <name type="common">Erwinia carotovora subsp. carotovora</name>
    <dbReference type="NCBI Taxonomy" id="555"/>
    <lineage>
        <taxon>Bacteria</taxon>
        <taxon>Pseudomonadati</taxon>
        <taxon>Pseudomonadota</taxon>
        <taxon>Gammaproteobacteria</taxon>
        <taxon>Enterobacterales</taxon>
        <taxon>Pectobacteriaceae</taxon>
        <taxon>Pectobacterium</taxon>
    </lineage>
</organism>
<keyword evidence="3" id="KW-1185">Reference proteome</keyword>
<dbReference type="InterPro" id="IPR025148">
    <property type="entry name" value="AtzG-like"/>
</dbReference>
<dbReference type="EMBL" id="BSRL01000009">
    <property type="protein sequence ID" value="GLV71142.1"/>
    <property type="molecule type" value="Genomic_DNA"/>
</dbReference>
<proteinExistence type="predicted"/>
<name>A0AAI9L4P7_PECCC</name>
<dbReference type="Proteomes" id="UP001165145">
    <property type="component" value="Unassembled WGS sequence"/>
</dbReference>
<reference evidence="2" key="2">
    <citation type="submission" date="2023-02" db="EMBL/GenBank/DDBJ databases">
        <title>Pectobacterium carotovorum subsp. carotovorum NBRC 12380.</title>
        <authorList>
            <person name="Ichikawa N."/>
            <person name="Sato H."/>
            <person name="Tonouchi N."/>
        </authorList>
    </citation>
    <scope>NUCLEOTIDE SEQUENCE</scope>
    <source>
        <strain evidence="2">NBRC 12380</strain>
    </source>
</reference>
<dbReference type="EMBL" id="BRLF01000009">
    <property type="protein sequence ID" value="GKX48699.1"/>
    <property type="molecule type" value="Genomic_DNA"/>
</dbReference>
<evidence type="ECO:0000313" key="3">
    <source>
        <dbReference type="Proteomes" id="UP001058167"/>
    </source>
</evidence>
<dbReference type="Pfam" id="PF13318">
    <property type="entry name" value="AtzG-like"/>
    <property type="match status" value="1"/>
</dbReference>
<dbReference type="GeneID" id="61346811"/>
<dbReference type="NCBIfam" id="NF033624">
    <property type="entry name" value="HpxX"/>
    <property type="match status" value="1"/>
</dbReference>
<dbReference type="AlphaFoldDB" id="A0AAI9L4P7"/>
<dbReference type="Proteomes" id="UP001058167">
    <property type="component" value="Unassembled WGS sequence"/>
</dbReference>
<evidence type="ECO:0000313" key="4">
    <source>
        <dbReference type="Proteomes" id="UP001165145"/>
    </source>
</evidence>
<evidence type="ECO:0000313" key="2">
    <source>
        <dbReference type="EMBL" id="GLV71142.1"/>
    </source>
</evidence>
<protein>
    <recommendedName>
        <fullName evidence="5">Oxalurate catabolism protein HpxX</fullName>
    </recommendedName>
</protein>
<evidence type="ECO:0000313" key="1">
    <source>
        <dbReference type="EMBL" id="GKX48699.1"/>
    </source>
</evidence>
<sequence length="70" mass="8038">MTTHSIDSDTLAAYLQHMETLLALQLSQERRQELLVQFSRINDMAQPLMEFPLDEHQEIAGVYTLGAYTL</sequence>